<dbReference type="RefSeq" id="WP_335735780.1">
    <property type="nucleotide sequence ID" value="NZ_JALAAR010000006.1"/>
</dbReference>
<evidence type="ECO:0000313" key="2">
    <source>
        <dbReference type="EMBL" id="MEH8017374.1"/>
    </source>
</evidence>
<comment type="caution">
    <text evidence="2">The sequence shown here is derived from an EMBL/GenBank/DDBJ whole genome shotgun (WGS) entry which is preliminary data.</text>
</comment>
<evidence type="ECO:0000313" key="3">
    <source>
        <dbReference type="Proteomes" id="UP001375382"/>
    </source>
</evidence>
<dbReference type="EMBL" id="JALAAR010000006">
    <property type="protein sequence ID" value="MEH8017374.1"/>
    <property type="molecule type" value="Genomic_DNA"/>
</dbReference>
<keyword evidence="1" id="KW-0732">Signal</keyword>
<reference evidence="2 3" key="1">
    <citation type="journal article" date="2023" name="Ecotoxicol. Environ. Saf.">
        <title>Mercury remediation potential of mercury-resistant strain Rheinheimera metallidurans sp. nov. isolated from a municipal waste dumping site.</title>
        <authorList>
            <person name="Yadav V."/>
            <person name="Manjhi A."/>
            <person name="Vadakedath N."/>
        </authorList>
    </citation>
    <scope>NUCLEOTIDE SEQUENCE [LARGE SCALE GENOMIC DNA]</scope>
    <source>
        <strain evidence="2 3">E-49</strain>
    </source>
</reference>
<name>A0ABU8C6G4_9GAMM</name>
<feature type="chain" id="PRO_5046985031" evidence="1">
    <location>
        <begin position="22"/>
        <end position="184"/>
    </location>
</feature>
<evidence type="ECO:0000256" key="1">
    <source>
        <dbReference type="SAM" id="SignalP"/>
    </source>
</evidence>
<feature type="signal peptide" evidence="1">
    <location>
        <begin position="1"/>
        <end position="21"/>
    </location>
</feature>
<keyword evidence="3" id="KW-1185">Reference proteome</keyword>
<organism evidence="2 3">
    <name type="scientific">Rheinheimera muenzenbergensis</name>
    <dbReference type="NCBI Taxonomy" id="1193628"/>
    <lineage>
        <taxon>Bacteria</taxon>
        <taxon>Pseudomonadati</taxon>
        <taxon>Pseudomonadota</taxon>
        <taxon>Gammaproteobacteria</taxon>
        <taxon>Chromatiales</taxon>
        <taxon>Chromatiaceae</taxon>
        <taxon>Rheinheimera</taxon>
    </lineage>
</organism>
<protein>
    <submittedName>
        <fullName evidence="2">Uncharacterized protein</fullName>
    </submittedName>
</protein>
<sequence length="184" mass="20034">MKTRLSIVAIALCLSAQGVQAQSVKHELRPTETVAAEQISVKQNSAQYGVYQLNPELIAVPQALADRSNAQRDLANMTLVNRAAATDVDQIIEFRRNAVVDNLLTGETGIVTGNISLLSSPDTDLQSLLQQFNLKIVRSAAATGVYIVQPRQDVELLGLLQQIHSSGLVKTARLDILEKKYSNQ</sequence>
<accession>A0ABU8C6G4</accession>
<gene>
    <name evidence="2" type="ORF">MN202_09025</name>
</gene>
<dbReference type="Proteomes" id="UP001375382">
    <property type="component" value="Unassembled WGS sequence"/>
</dbReference>
<proteinExistence type="predicted"/>